<sequence>MVNVKKRVLGHLNGITSRLMYIPRRMYHKQKAKRCNTEKCCIICNNCTGGMILHDLGLRFDSPTINTLFYSADDFLFFANNIKSIFECEIVKICDSGYPYPVGGIKLGNREIKIGFVHYSTFEEAKKKWIDRFKRVDFDKILVLWEGNGLNDNDLELLDKMSFHKLVFSIPNKKYSDKYPFYLGSNIYNNWYPGKILDYKHPYSLKRYLDDFDYIRFINNGT</sequence>
<keyword evidence="4" id="KW-1185">Reference proteome</keyword>
<reference evidence="1 3" key="1">
    <citation type="submission" date="2015-07" db="EMBL/GenBank/DDBJ databases">
        <authorList>
            <person name="Noorani M."/>
        </authorList>
    </citation>
    <scope>NUCLEOTIDE SEQUENCE [LARGE SCALE GENOMIC DNA]</scope>
    <source>
        <strain evidence="1 3">W1435</strain>
    </source>
</reference>
<dbReference type="SUPFAM" id="SSF142795">
    <property type="entry name" value="CAC2185-like"/>
    <property type="match status" value="1"/>
</dbReference>
<dbReference type="Pfam" id="PF08942">
    <property type="entry name" value="DUF1919"/>
    <property type="match status" value="1"/>
</dbReference>
<dbReference type="Proteomes" id="UP000682005">
    <property type="component" value="Chromosome 2"/>
</dbReference>
<gene>
    <name evidence="1" type="ORF">ADJ77_10040</name>
    <name evidence="2" type="ORF">J5A51_00265</name>
</gene>
<evidence type="ECO:0000313" key="3">
    <source>
        <dbReference type="Proteomes" id="UP000060345"/>
    </source>
</evidence>
<name>A0A0K1NN76_9BACT</name>
<dbReference type="InterPro" id="IPR015037">
    <property type="entry name" value="DUF1919"/>
</dbReference>
<dbReference type="EMBL" id="CP012075">
    <property type="protein sequence ID" value="AKU70141.1"/>
    <property type="molecule type" value="Genomic_DNA"/>
</dbReference>
<dbReference type="AlphaFoldDB" id="A0A0K1NN76"/>
<dbReference type="EMBL" id="CP072369">
    <property type="protein sequence ID" value="QUB85754.1"/>
    <property type="molecule type" value="Genomic_DNA"/>
</dbReference>
<dbReference type="RefSeq" id="WP_025079178.1">
    <property type="nucleotide sequence ID" value="NZ_BAKO01000052.1"/>
</dbReference>
<evidence type="ECO:0000313" key="4">
    <source>
        <dbReference type="Proteomes" id="UP000682005"/>
    </source>
</evidence>
<organism evidence="1 3">
    <name type="scientific">Prevotella fusca JCM 17724</name>
    <dbReference type="NCBI Taxonomy" id="1236517"/>
    <lineage>
        <taxon>Bacteria</taxon>
        <taxon>Pseudomonadati</taxon>
        <taxon>Bacteroidota</taxon>
        <taxon>Bacteroidia</taxon>
        <taxon>Bacteroidales</taxon>
        <taxon>Prevotellaceae</taxon>
        <taxon>Prevotella</taxon>
    </lineage>
</organism>
<accession>A0A0K1NN76</accession>
<evidence type="ECO:0000313" key="1">
    <source>
        <dbReference type="EMBL" id="AKU70141.1"/>
    </source>
</evidence>
<dbReference type="OrthoDB" id="6636518at2"/>
<dbReference type="KEGG" id="pfus:ADJ77_10040"/>
<proteinExistence type="predicted"/>
<protein>
    <submittedName>
        <fullName evidence="2">DUF1919 domain-containing protein</fullName>
    </submittedName>
</protein>
<dbReference type="InterPro" id="IPR037226">
    <property type="entry name" value="CAC2185-like_sf"/>
</dbReference>
<dbReference type="Proteomes" id="UP000060345">
    <property type="component" value="Chromosome 2"/>
</dbReference>
<evidence type="ECO:0000313" key="2">
    <source>
        <dbReference type="EMBL" id="QUB85754.1"/>
    </source>
</evidence>
<reference evidence="2 4" key="2">
    <citation type="submission" date="2021-03" db="EMBL/GenBank/DDBJ databases">
        <title>Human Oral Microbial Genomes.</title>
        <authorList>
            <person name="Johnston C.D."/>
            <person name="Chen T."/>
            <person name="Dewhirst F.E."/>
        </authorList>
    </citation>
    <scope>NUCLEOTIDE SEQUENCE [LARGE SCALE GENOMIC DNA]</scope>
    <source>
        <strain evidence="2 4">W1435</strain>
    </source>
</reference>